<dbReference type="SMART" id="SM00086">
    <property type="entry name" value="PAC"/>
    <property type="match status" value="1"/>
</dbReference>
<keyword evidence="7" id="KW-1185">Reference proteome</keyword>
<gene>
    <name evidence="6" type="ORF">K461DRAFT_228555</name>
</gene>
<keyword evidence="2" id="KW-0288">FMN</keyword>
<feature type="compositionally biased region" description="Basic and acidic residues" evidence="4">
    <location>
        <begin position="29"/>
        <end position="50"/>
    </location>
</feature>
<dbReference type="NCBIfam" id="TIGR00229">
    <property type="entry name" value="sensory_box"/>
    <property type="match status" value="1"/>
</dbReference>
<comment type="caution">
    <text evidence="6">The sequence shown here is derived from an EMBL/GenBank/DDBJ whole genome shotgun (WGS) entry which is preliminary data.</text>
</comment>
<dbReference type="AlphaFoldDB" id="A0A9P4J2K7"/>
<organism evidence="6 7">
    <name type="scientific">Myriangium duriaei CBS 260.36</name>
    <dbReference type="NCBI Taxonomy" id="1168546"/>
    <lineage>
        <taxon>Eukaryota</taxon>
        <taxon>Fungi</taxon>
        <taxon>Dikarya</taxon>
        <taxon>Ascomycota</taxon>
        <taxon>Pezizomycotina</taxon>
        <taxon>Dothideomycetes</taxon>
        <taxon>Dothideomycetidae</taxon>
        <taxon>Myriangiales</taxon>
        <taxon>Myriangiaceae</taxon>
        <taxon>Myriangium</taxon>
    </lineage>
</organism>
<evidence type="ECO:0000256" key="2">
    <source>
        <dbReference type="ARBA" id="ARBA00022643"/>
    </source>
</evidence>
<feature type="compositionally biased region" description="Basic and acidic residues" evidence="4">
    <location>
        <begin position="550"/>
        <end position="561"/>
    </location>
</feature>
<evidence type="ECO:0000313" key="7">
    <source>
        <dbReference type="Proteomes" id="UP000799439"/>
    </source>
</evidence>
<feature type="domain" description="PAC" evidence="5">
    <location>
        <begin position="266"/>
        <end position="320"/>
    </location>
</feature>
<keyword evidence="3" id="KW-0157">Chromophore</keyword>
<dbReference type="EMBL" id="ML996088">
    <property type="protein sequence ID" value="KAF2151249.1"/>
    <property type="molecule type" value="Genomic_DNA"/>
</dbReference>
<feature type="region of interest" description="Disordered" evidence="4">
    <location>
        <begin position="529"/>
        <end position="574"/>
    </location>
</feature>
<dbReference type="InterPro" id="IPR000700">
    <property type="entry name" value="PAS-assoc_C"/>
</dbReference>
<feature type="compositionally biased region" description="Polar residues" evidence="4">
    <location>
        <begin position="529"/>
        <end position="549"/>
    </location>
</feature>
<evidence type="ECO:0000256" key="3">
    <source>
        <dbReference type="ARBA" id="ARBA00022991"/>
    </source>
</evidence>
<evidence type="ECO:0000313" key="6">
    <source>
        <dbReference type="EMBL" id="KAF2151249.1"/>
    </source>
</evidence>
<dbReference type="Proteomes" id="UP000799439">
    <property type="component" value="Unassembled WGS sequence"/>
</dbReference>
<reference evidence="6" key="1">
    <citation type="journal article" date="2020" name="Stud. Mycol.">
        <title>101 Dothideomycetes genomes: a test case for predicting lifestyles and emergence of pathogens.</title>
        <authorList>
            <person name="Haridas S."/>
            <person name="Albert R."/>
            <person name="Binder M."/>
            <person name="Bloem J."/>
            <person name="Labutti K."/>
            <person name="Salamov A."/>
            <person name="Andreopoulos B."/>
            <person name="Baker S."/>
            <person name="Barry K."/>
            <person name="Bills G."/>
            <person name="Bluhm B."/>
            <person name="Cannon C."/>
            <person name="Castanera R."/>
            <person name="Culley D."/>
            <person name="Daum C."/>
            <person name="Ezra D."/>
            <person name="Gonzalez J."/>
            <person name="Henrissat B."/>
            <person name="Kuo A."/>
            <person name="Liang C."/>
            <person name="Lipzen A."/>
            <person name="Lutzoni F."/>
            <person name="Magnuson J."/>
            <person name="Mondo S."/>
            <person name="Nolan M."/>
            <person name="Ohm R."/>
            <person name="Pangilinan J."/>
            <person name="Park H.-J."/>
            <person name="Ramirez L."/>
            <person name="Alfaro M."/>
            <person name="Sun H."/>
            <person name="Tritt A."/>
            <person name="Yoshinaga Y."/>
            <person name="Zwiers L.-H."/>
            <person name="Turgeon B."/>
            <person name="Goodwin S."/>
            <person name="Spatafora J."/>
            <person name="Crous P."/>
            <person name="Grigoriev I."/>
        </authorList>
    </citation>
    <scope>NUCLEOTIDE SEQUENCE</scope>
    <source>
        <strain evidence="6">CBS 260.36</strain>
    </source>
</reference>
<feature type="region of interest" description="Disordered" evidence="4">
    <location>
        <begin position="1"/>
        <end position="63"/>
    </location>
</feature>
<dbReference type="InterPro" id="IPR000014">
    <property type="entry name" value="PAS"/>
</dbReference>
<protein>
    <recommendedName>
        <fullName evidence="5">PAC domain-containing protein</fullName>
    </recommendedName>
</protein>
<name>A0A9P4J2K7_9PEZI</name>
<proteinExistence type="predicted"/>
<dbReference type="Pfam" id="PF13426">
    <property type="entry name" value="PAS_9"/>
    <property type="match status" value="1"/>
</dbReference>
<evidence type="ECO:0000259" key="5">
    <source>
        <dbReference type="PROSITE" id="PS50113"/>
    </source>
</evidence>
<dbReference type="InterPro" id="IPR035965">
    <property type="entry name" value="PAS-like_dom_sf"/>
</dbReference>
<dbReference type="CDD" id="cd00130">
    <property type="entry name" value="PAS"/>
    <property type="match status" value="1"/>
</dbReference>
<dbReference type="PANTHER" id="PTHR47429:SF9">
    <property type="entry name" value="PAS DOMAIN-CONTAINING PROTEIN"/>
    <property type="match status" value="1"/>
</dbReference>
<dbReference type="Gene3D" id="3.30.450.20">
    <property type="entry name" value="PAS domain"/>
    <property type="match status" value="1"/>
</dbReference>
<dbReference type="SUPFAM" id="SSF55785">
    <property type="entry name" value="PYP-like sensor domain (PAS domain)"/>
    <property type="match status" value="1"/>
</dbReference>
<dbReference type="PROSITE" id="PS50113">
    <property type="entry name" value="PAC"/>
    <property type="match status" value="1"/>
</dbReference>
<feature type="compositionally biased region" description="Low complexity" evidence="4">
    <location>
        <begin position="15"/>
        <end position="25"/>
    </location>
</feature>
<dbReference type="InterPro" id="IPR001610">
    <property type="entry name" value="PAC"/>
</dbReference>
<evidence type="ECO:0000256" key="1">
    <source>
        <dbReference type="ARBA" id="ARBA00022630"/>
    </source>
</evidence>
<evidence type="ECO:0000256" key="4">
    <source>
        <dbReference type="SAM" id="MobiDB-lite"/>
    </source>
</evidence>
<dbReference type="OrthoDB" id="447251at2759"/>
<keyword evidence="1" id="KW-0285">Flavoprotein</keyword>
<dbReference type="GO" id="GO:0005634">
    <property type="term" value="C:nucleus"/>
    <property type="evidence" value="ECO:0007669"/>
    <property type="project" value="TreeGrafter"/>
</dbReference>
<accession>A0A9P4J2K7</accession>
<sequence>MPFAPFGAPAEQPTSSRSASKSPVSVFDYPEHASEPHPQDVLLRLDRSPDQEAGSYDLKPPPPKSDLASVEFLATQFFSVDHLNVILRDQRYSRRFATFLQQYKPSLVPALKEYIDIQKAISAVEYANAVAESMSSKRRGSSGVAAQVEEGFEYRSHEVVQGLVDEAMPAYLTHALAQIATETLVKEITGQGTPLMRDMIPSLAEVYCVTDPSLPDNPIVYASDEFFSISQYSKEYVLGRNCRFLQGPKTSNSSVKRLIEALAAGQEVNETILNYRRDGSPFLNLLLIAPLYDNKGAVRYFLGAQIDVSPLIQDGRGFESFERLLIKERVDSRMGHRQSRKPADILAELGAMLNPDELGAMKQLTLPPQASSGASTPTSRGTWHGRKILGMREEDYAADKAFYPARSLGPSGRLPGVYQNYLLVRPYPSLRITFTSPALRIPGLLQTKLMDRIDGPRGVKEGIRDAMAHGTSVTAKVNWVPLPGDRDHGEVRQRWLHCTPLIGSDERVGVWMVVMVEKEEITGRLNNLTLDSSARRPSTSRPNTGVSEHQASERLYQEYLRRQGKGHVPQESVD</sequence>
<dbReference type="PANTHER" id="PTHR47429">
    <property type="entry name" value="PROTEIN TWIN LOV 1"/>
    <property type="match status" value="1"/>
</dbReference>